<dbReference type="VEuPathDB" id="FungiDB:PNEG_01683"/>
<reference evidence="2" key="1">
    <citation type="journal article" date="2016" name="Nat. Commun.">
        <title>Genome analysis of three Pneumocystis species reveals adaptation mechanisms to life exclusively in mammalian hosts.</title>
        <authorList>
            <person name="Ma L."/>
            <person name="Chen Z."/>
            <person name="Huang D.W."/>
            <person name="Kutty G."/>
            <person name="Ishihara M."/>
            <person name="Wang H."/>
            <person name="Abouelleil A."/>
            <person name="Bishop L."/>
            <person name="Davey E."/>
            <person name="Deng R."/>
            <person name="Deng X."/>
            <person name="Fan L."/>
            <person name="Fantoni G."/>
            <person name="Fitzgerald M."/>
            <person name="Gogineni E."/>
            <person name="Goldberg J.M."/>
            <person name="Handley G."/>
            <person name="Hu X."/>
            <person name="Huber C."/>
            <person name="Jiao X."/>
            <person name="Jones K."/>
            <person name="Levin J.Z."/>
            <person name="Liu Y."/>
            <person name="Macdonald P."/>
            <person name="Melnikov A."/>
            <person name="Raley C."/>
            <person name="Sassi M."/>
            <person name="Sherman B.T."/>
            <person name="Song X."/>
            <person name="Sykes S."/>
            <person name="Tran B."/>
            <person name="Walsh L."/>
            <person name="Xia Y."/>
            <person name="Yang J."/>
            <person name="Young S."/>
            <person name="Zeng Q."/>
            <person name="Zheng X."/>
            <person name="Stephens R."/>
            <person name="Nusbaum C."/>
            <person name="Birren B.W."/>
            <person name="Azadi P."/>
            <person name="Lempicki R.A."/>
            <person name="Cuomo C.A."/>
            <person name="Kovacs J.A."/>
        </authorList>
    </citation>
    <scope>NUCLEOTIDE SEQUENCE [LARGE SCALE GENOMIC DNA]</scope>
    <source>
        <strain evidence="2">B123</strain>
    </source>
</reference>
<dbReference type="HOGENOM" id="CLU_737929_0_0_1"/>
<sequence length="375" mass="43676">MNADSIKSFPFIEKPHLILFIKELISKNSFLKKICTELYDILSITQNETIYLQQILSRNNNYGSLFNNSYNLYNLKNMLHFNVNNYLFLEKELNEISSNQIFNENINANILQKSDKENREGYSSKSINEIKIKSKYDFIDSLFIPIKFKKLYLNNSKITRSFSAPDILSLFSSSSKFQNTQNNLHEKTRYLSLTDMFNSPKLISMNNKRRNSCLNLSKELRHSQYNKFNSDLSIYLDTPNTSFFKHILYKKPLHGVKSEDLRDSFLLRKPWTTPRNFSPPTQFISPVISTFSTSPSESSVLLNNDTKTMLSNSLLKSTIINRFFLSGTSKKEKADTKSSGKDIHDNRNKSMWDSFFNKWPKLIHTKHSLTSTSKN</sequence>
<dbReference type="RefSeq" id="XP_007873646.1">
    <property type="nucleotide sequence ID" value="XM_007875455.1"/>
</dbReference>
<comment type="caution">
    <text evidence="1">The sequence shown here is derived from an EMBL/GenBank/DDBJ whole genome shotgun (WGS) entry which is preliminary data.</text>
</comment>
<evidence type="ECO:0000313" key="2">
    <source>
        <dbReference type="Proteomes" id="UP000011958"/>
    </source>
</evidence>
<organism evidence="1 2">
    <name type="scientific">Pneumocystis murina (strain B123)</name>
    <name type="common">Mouse pneumocystis pneumonia agent</name>
    <name type="synonym">Pneumocystis carinii f. sp. muris</name>
    <dbReference type="NCBI Taxonomy" id="1069680"/>
    <lineage>
        <taxon>Eukaryota</taxon>
        <taxon>Fungi</taxon>
        <taxon>Dikarya</taxon>
        <taxon>Ascomycota</taxon>
        <taxon>Taphrinomycotina</taxon>
        <taxon>Pneumocystomycetes</taxon>
        <taxon>Pneumocystaceae</taxon>
        <taxon>Pneumocystis</taxon>
    </lineage>
</organism>
<dbReference type="STRING" id="1069680.M7PHJ1"/>
<dbReference type="OrthoDB" id="4088568at2759"/>
<dbReference type="EMBL" id="AFWA02000008">
    <property type="protein sequence ID" value="EMR09924.1"/>
    <property type="molecule type" value="Genomic_DNA"/>
</dbReference>
<dbReference type="AlphaFoldDB" id="M7PHJ1"/>
<proteinExistence type="predicted"/>
<evidence type="ECO:0000313" key="1">
    <source>
        <dbReference type="EMBL" id="EMR09924.1"/>
    </source>
</evidence>
<protein>
    <submittedName>
        <fullName evidence="1">Uncharacterized protein</fullName>
    </submittedName>
</protein>
<keyword evidence="2" id="KW-1185">Reference proteome</keyword>
<name>M7PHJ1_PNEMU</name>
<dbReference type="Proteomes" id="UP000011958">
    <property type="component" value="Unassembled WGS sequence"/>
</dbReference>
<dbReference type="GeneID" id="19895377"/>
<accession>M7PHJ1</accession>
<gene>
    <name evidence="1" type="ORF">PNEG_01683</name>
</gene>